<keyword evidence="4" id="KW-1185">Reference proteome</keyword>
<accession>F2B8G4</accession>
<organism evidence="3 4">
    <name type="scientific">Neisseria bacilliformis ATCC BAA-1200</name>
    <dbReference type="NCBI Taxonomy" id="888742"/>
    <lineage>
        <taxon>Bacteria</taxon>
        <taxon>Pseudomonadati</taxon>
        <taxon>Pseudomonadota</taxon>
        <taxon>Betaproteobacteria</taxon>
        <taxon>Neisseriales</taxon>
        <taxon>Neisseriaceae</taxon>
        <taxon>Neisseria</taxon>
    </lineage>
</organism>
<proteinExistence type="predicted"/>
<dbReference type="EMBL" id="AFAY01000002">
    <property type="protein sequence ID" value="EGF12259.1"/>
    <property type="molecule type" value="Genomic_DNA"/>
</dbReference>
<dbReference type="RefSeq" id="WP_007341063.1">
    <property type="nucleotide sequence ID" value="NZ_GL878494.1"/>
</dbReference>
<comment type="caution">
    <text evidence="3">The sequence shown here is derived from an EMBL/GenBank/DDBJ whole genome shotgun (WGS) entry which is preliminary data.</text>
</comment>
<keyword evidence="2" id="KW-1133">Transmembrane helix</keyword>
<protein>
    <submittedName>
        <fullName evidence="3">Pilus biogenesis protein</fullName>
    </submittedName>
</protein>
<dbReference type="InterPro" id="IPR005498">
    <property type="entry name" value="T4SS_VirB10/TraB/TrbI"/>
</dbReference>
<feature type="compositionally biased region" description="Low complexity" evidence="1">
    <location>
        <begin position="141"/>
        <end position="153"/>
    </location>
</feature>
<reference evidence="3 4" key="1">
    <citation type="submission" date="2011-02" db="EMBL/GenBank/DDBJ databases">
        <authorList>
            <person name="Muzny D."/>
            <person name="Qin X."/>
            <person name="Deng J."/>
            <person name="Jiang H."/>
            <person name="Liu Y."/>
            <person name="Qu J."/>
            <person name="Song X.-Z."/>
            <person name="Zhang L."/>
            <person name="Thornton R."/>
            <person name="Coyle M."/>
            <person name="Francisco L."/>
            <person name="Jackson L."/>
            <person name="Javaid M."/>
            <person name="Korchina V."/>
            <person name="Kovar C."/>
            <person name="Mata R."/>
            <person name="Mathew T."/>
            <person name="Ngo R."/>
            <person name="Nguyen L."/>
            <person name="Nguyen N."/>
            <person name="Okwuonu G."/>
            <person name="Ongeri F."/>
            <person name="Pham C."/>
            <person name="Simmons D."/>
            <person name="Wilczek-Boney K."/>
            <person name="Hale W."/>
            <person name="Jakkamsetti A."/>
            <person name="Pham P."/>
            <person name="Ruth R."/>
            <person name="San Lucas F."/>
            <person name="Warren J."/>
            <person name="Zhang J."/>
            <person name="Zhao Z."/>
            <person name="Zhou C."/>
            <person name="Zhu D."/>
            <person name="Lee S."/>
            <person name="Bess C."/>
            <person name="Blankenburg K."/>
            <person name="Forbes L."/>
            <person name="Fu Q."/>
            <person name="Gubbala S."/>
            <person name="Hirani K."/>
            <person name="Jayaseelan J.C."/>
            <person name="Lara F."/>
            <person name="Munidasa M."/>
            <person name="Palculict T."/>
            <person name="Patil S."/>
            <person name="Pu L.-L."/>
            <person name="Saada N."/>
            <person name="Tang L."/>
            <person name="Weissenberger G."/>
            <person name="Zhu Y."/>
            <person name="Hemphill L."/>
            <person name="Shang Y."/>
            <person name="Youmans B."/>
            <person name="Ayvaz T."/>
            <person name="Ross M."/>
            <person name="Santibanez J."/>
            <person name="Aqrawi P."/>
            <person name="Gross S."/>
            <person name="Joshi V."/>
            <person name="Fowler G."/>
            <person name="Nazareth L."/>
            <person name="Reid J."/>
            <person name="Worley K."/>
            <person name="Petrosino J."/>
            <person name="Highlander S."/>
            <person name="Gibbs R."/>
        </authorList>
    </citation>
    <scope>NUCLEOTIDE SEQUENCE [LARGE SCALE GENOMIC DNA]</scope>
    <source>
        <strain evidence="3 4">ATCC BAA-1200</strain>
    </source>
</reference>
<keyword evidence="2" id="KW-0472">Membrane</keyword>
<dbReference type="AlphaFoldDB" id="F2B8G4"/>
<gene>
    <name evidence="3" type="ORF">HMPREF9123_0048</name>
</gene>
<evidence type="ECO:0000256" key="2">
    <source>
        <dbReference type="SAM" id="Phobius"/>
    </source>
</evidence>
<dbReference type="Pfam" id="PF03743">
    <property type="entry name" value="TrbI"/>
    <property type="match status" value="1"/>
</dbReference>
<dbReference type="HOGENOM" id="CLU_046972_1_1_4"/>
<evidence type="ECO:0000313" key="4">
    <source>
        <dbReference type="Proteomes" id="UP000004105"/>
    </source>
</evidence>
<name>F2B8G4_9NEIS</name>
<sequence>MGLKESWHNAGGKQKRNMVLGGVAAVLILATIAAMITDSVRGTRSGRRKTEVEQVVTPNQRNLTQEGLAAEIYALRNQIQQMQQQQAQKQPENGGGLTEEQVRQIVAESRNTGLENQAASDIGNGFIPPGTLPDDKGAPLAPSADGSAQPAAAAEEEDSSPYQNHTSNSGKSGSGKDKDGSPAVGKESGAANDTRSYLPAGSQLSVIAVSGINAPTGDGNGEAGSSGENAMPILLRVKGLGRMANGFKSDLSDCVIIANAYGQLADERAYVRTKSITCIRSDGKAVEATLKGTLIGEDGKPGWHGRLVSRDGKAIAQMVKIGMINTAGQIGIAAAGNSRIGHRDGGGNSINIGTGGTPFGQAATTAAANGLNNIFDRVASIYEKYAQQSFPVIEIQPLRTGDILIQSGISLEYAKEKR</sequence>
<keyword evidence="2" id="KW-0812">Transmembrane</keyword>
<dbReference type="OrthoDB" id="15544at2"/>
<feature type="transmembrane region" description="Helical" evidence="2">
    <location>
        <begin position="20"/>
        <end position="40"/>
    </location>
</feature>
<dbReference type="Proteomes" id="UP000004105">
    <property type="component" value="Unassembled WGS sequence"/>
</dbReference>
<feature type="region of interest" description="Disordered" evidence="1">
    <location>
        <begin position="114"/>
        <end position="197"/>
    </location>
</feature>
<dbReference type="CDD" id="cd16430">
    <property type="entry name" value="TraB"/>
    <property type="match status" value="1"/>
</dbReference>
<evidence type="ECO:0000256" key="1">
    <source>
        <dbReference type="SAM" id="MobiDB-lite"/>
    </source>
</evidence>
<evidence type="ECO:0000313" key="3">
    <source>
        <dbReference type="EMBL" id="EGF12259.1"/>
    </source>
</evidence>